<sequence>MFFDEAEKIPLAGVVREEWRKAVVDERGRVERNPYELCVLVALRDALRRREIWAPGANRWQNPEDDLPPDFEDNRDVLPVVVRRSGGPVDALVTRVRRQCR</sequence>
<dbReference type="RefSeq" id="WP_328661776.1">
    <property type="nucleotide sequence ID" value="NZ_BAAATN010000029.1"/>
</dbReference>
<organism evidence="1 2">
    <name type="scientific">Streptomyces lienomycini</name>
    <dbReference type="NCBI Taxonomy" id="284035"/>
    <lineage>
        <taxon>Bacteria</taxon>
        <taxon>Bacillati</taxon>
        <taxon>Actinomycetota</taxon>
        <taxon>Actinomycetes</taxon>
        <taxon>Kitasatosporales</taxon>
        <taxon>Streptomycetaceae</taxon>
        <taxon>Streptomyces</taxon>
    </lineage>
</organism>
<gene>
    <name evidence="1" type="ORF">ACFPRC_37230</name>
</gene>
<keyword evidence="2" id="KW-1185">Reference proteome</keyword>
<dbReference type="Proteomes" id="UP001595855">
    <property type="component" value="Unassembled WGS sequence"/>
</dbReference>
<name>A0ABV9X4Q6_9ACTN</name>
<proteinExistence type="predicted"/>
<accession>A0ABV9X4Q6</accession>
<evidence type="ECO:0008006" key="3">
    <source>
        <dbReference type="Google" id="ProtNLM"/>
    </source>
</evidence>
<protein>
    <recommendedName>
        <fullName evidence="3">Transposase</fullName>
    </recommendedName>
</protein>
<comment type="caution">
    <text evidence="1">The sequence shown here is derived from an EMBL/GenBank/DDBJ whole genome shotgun (WGS) entry which is preliminary data.</text>
</comment>
<dbReference type="EMBL" id="JBHSJO010000003">
    <property type="protein sequence ID" value="MFC5020461.1"/>
    <property type="molecule type" value="Genomic_DNA"/>
</dbReference>
<reference evidence="2" key="1">
    <citation type="journal article" date="2019" name="Int. J. Syst. Evol. Microbiol.">
        <title>The Global Catalogue of Microorganisms (GCM) 10K type strain sequencing project: providing services to taxonomists for standard genome sequencing and annotation.</title>
        <authorList>
            <consortium name="The Broad Institute Genomics Platform"/>
            <consortium name="The Broad Institute Genome Sequencing Center for Infectious Disease"/>
            <person name="Wu L."/>
            <person name="Ma J."/>
        </authorList>
    </citation>
    <scope>NUCLEOTIDE SEQUENCE [LARGE SCALE GENOMIC DNA]</scope>
    <source>
        <strain evidence="2">CGMCC 4.1542</strain>
    </source>
</reference>
<evidence type="ECO:0000313" key="1">
    <source>
        <dbReference type="EMBL" id="MFC5020461.1"/>
    </source>
</evidence>
<evidence type="ECO:0000313" key="2">
    <source>
        <dbReference type="Proteomes" id="UP001595855"/>
    </source>
</evidence>